<sequence length="88" mass="9765">MPSTEELNLAAEVLKAPPFSQKVSVIQLHDEAPVLQLCNLVNTVLKYIDEKNPNSQHNVDLRSEPPEETINRILSFVAMLKYPAPGGL</sequence>
<comment type="similarity">
    <text evidence="6">Belongs to the IFT81 family.</text>
</comment>
<dbReference type="GO" id="GO:0042073">
    <property type="term" value="P:intraciliary transport"/>
    <property type="evidence" value="ECO:0007669"/>
    <property type="project" value="InterPro"/>
</dbReference>
<dbReference type="Proteomes" id="UP000673691">
    <property type="component" value="Unassembled WGS sequence"/>
</dbReference>
<dbReference type="InterPro" id="IPR029600">
    <property type="entry name" value="IFT81"/>
</dbReference>
<evidence type="ECO:0000256" key="2">
    <source>
        <dbReference type="ARBA" id="ARBA00022794"/>
    </source>
</evidence>
<dbReference type="GO" id="GO:0030992">
    <property type="term" value="C:intraciliary transport particle B"/>
    <property type="evidence" value="ECO:0007669"/>
    <property type="project" value="InterPro"/>
</dbReference>
<evidence type="ECO:0000313" key="9">
    <source>
        <dbReference type="Proteomes" id="UP000673691"/>
    </source>
</evidence>
<evidence type="ECO:0000256" key="3">
    <source>
        <dbReference type="ARBA" id="ARBA00023054"/>
    </source>
</evidence>
<keyword evidence="3" id="KW-0175">Coiled coil</keyword>
<dbReference type="PANTHER" id="PTHR15614">
    <property type="entry name" value="INTRAFLAGELLAR TRANSPORT PROTEIN 81 HOMOLOG"/>
    <property type="match status" value="1"/>
</dbReference>
<dbReference type="PANTHER" id="PTHR15614:SF2">
    <property type="entry name" value="INTRAFLAGELLAR TRANSPORT PROTEIN 81 HOMOLOG"/>
    <property type="match status" value="1"/>
</dbReference>
<keyword evidence="9" id="KW-1185">Reference proteome</keyword>
<evidence type="ECO:0000256" key="5">
    <source>
        <dbReference type="ARBA" id="ARBA00023273"/>
    </source>
</evidence>
<dbReference type="GO" id="GO:0015631">
    <property type="term" value="F:tubulin binding"/>
    <property type="evidence" value="ECO:0007669"/>
    <property type="project" value="InterPro"/>
</dbReference>
<name>A0A8H7ZMQ2_9FUNG</name>
<gene>
    <name evidence="8" type="ORF">BJ554DRAFT_4458</name>
</gene>
<protein>
    <recommendedName>
        <fullName evidence="7">IFT81 calponin homology domain-containing protein</fullName>
    </recommendedName>
</protein>
<proteinExistence type="inferred from homology"/>
<comment type="caution">
    <text evidence="8">The sequence shown here is derived from an EMBL/GenBank/DDBJ whole genome shotgun (WGS) entry which is preliminary data.</text>
</comment>
<comment type="subcellular location">
    <subcellularLocation>
        <location evidence="1">Cell projection</location>
        <location evidence="1">Cilium</location>
    </subcellularLocation>
</comment>
<evidence type="ECO:0000313" key="8">
    <source>
        <dbReference type="EMBL" id="KAG5455941.1"/>
    </source>
</evidence>
<feature type="domain" description="IFT81 calponin homology" evidence="7">
    <location>
        <begin position="5"/>
        <end position="85"/>
    </location>
</feature>
<dbReference type="Pfam" id="PF18383">
    <property type="entry name" value="IFT81_CH"/>
    <property type="match status" value="1"/>
</dbReference>
<keyword evidence="2" id="KW-0970">Cilium biogenesis/degradation</keyword>
<dbReference type="GO" id="GO:0060271">
    <property type="term" value="P:cilium assembly"/>
    <property type="evidence" value="ECO:0007669"/>
    <property type="project" value="InterPro"/>
</dbReference>
<dbReference type="InterPro" id="IPR043016">
    <property type="entry name" value="IFT81_N_sf"/>
</dbReference>
<dbReference type="EMBL" id="JAEFCI010012533">
    <property type="protein sequence ID" value="KAG5455941.1"/>
    <property type="molecule type" value="Genomic_DNA"/>
</dbReference>
<organism evidence="8 9">
    <name type="scientific">Olpidium bornovanus</name>
    <dbReference type="NCBI Taxonomy" id="278681"/>
    <lineage>
        <taxon>Eukaryota</taxon>
        <taxon>Fungi</taxon>
        <taxon>Fungi incertae sedis</taxon>
        <taxon>Olpidiomycota</taxon>
        <taxon>Olpidiomycotina</taxon>
        <taxon>Olpidiomycetes</taxon>
        <taxon>Olpidiales</taxon>
        <taxon>Olpidiaceae</taxon>
        <taxon>Olpidium</taxon>
    </lineage>
</organism>
<dbReference type="AlphaFoldDB" id="A0A8H7ZMQ2"/>
<dbReference type="GO" id="GO:0036064">
    <property type="term" value="C:ciliary basal body"/>
    <property type="evidence" value="ECO:0007669"/>
    <property type="project" value="TreeGrafter"/>
</dbReference>
<reference evidence="8 9" key="1">
    <citation type="journal article" name="Sci. Rep.">
        <title>Genome-scale phylogenetic analyses confirm Olpidium as the closest living zoosporic fungus to the non-flagellated, terrestrial fungi.</title>
        <authorList>
            <person name="Chang Y."/>
            <person name="Rochon D."/>
            <person name="Sekimoto S."/>
            <person name="Wang Y."/>
            <person name="Chovatia M."/>
            <person name="Sandor L."/>
            <person name="Salamov A."/>
            <person name="Grigoriev I.V."/>
            <person name="Stajich J.E."/>
            <person name="Spatafora J.W."/>
        </authorList>
    </citation>
    <scope>NUCLEOTIDE SEQUENCE [LARGE SCALE GENOMIC DNA]</scope>
    <source>
        <strain evidence="8">S191</strain>
    </source>
</reference>
<dbReference type="OrthoDB" id="276029at2759"/>
<dbReference type="Gene3D" id="1.10.418.70">
    <property type="entry name" value="Intraflagellar transport protein 81, N-terminal domain"/>
    <property type="match status" value="1"/>
</dbReference>
<evidence type="ECO:0000256" key="6">
    <source>
        <dbReference type="ARBA" id="ARBA00043983"/>
    </source>
</evidence>
<evidence type="ECO:0000259" key="7">
    <source>
        <dbReference type="Pfam" id="PF18383"/>
    </source>
</evidence>
<keyword evidence="5" id="KW-0966">Cell projection</keyword>
<accession>A0A8H7ZMQ2</accession>
<evidence type="ECO:0000256" key="4">
    <source>
        <dbReference type="ARBA" id="ARBA00023069"/>
    </source>
</evidence>
<evidence type="ECO:0000256" key="1">
    <source>
        <dbReference type="ARBA" id="ARBA00004138"/>
    </source>
</evidence>
<keyword evidence="4" id="KW-0969">Cilium</keyword>
<dbReference type="InterPro" id="IPR041146">
    <property type="entry name" value="IFT81_CH"/>
</dbReference>